<dbReference type="EMBL" id="BARV01017628">
    <property type="protein sequence ID" value="GAI25462.1"/>
    <property type="molecule type" value="Genomic_DNA"/>
</dbReference>
<dbReference type="AlphaFoldDB" id="X1M1M1"/>
<name>X1M1M1_9ZZZZ</name>
<feature type="non-terminal residue" evidence="1">
    <location>
        <position position="68"/>
    </location>
</feature>
<accession>X1M1M1</accession>
<sequence length="68" mass="7213">MKVFTGPKIPTPFGVIKLPDAETPPLKLPTMPDARAAKAIGHGLGEDAAQIVGIIPWIGDIAQEVLLW</sequence>
<evidence type="ECO:0000313" key="1">
    <source>
        <dbReference type="EMBL" id="GAI25462.1"/>
    </source>
</evidence>
<gene>
    <name evidence="1" type="ORF">S06H3_29992</name>
</gene>
<reference evidence="1" key="1">
    <citation type="journal article" date="2014" name="Front. Microbiol.">
        <title>High frequency of phylogenetically diverse reductive dehalogenase-homologous genes in deep subseafloor sedimentary metagenomes.</title>
        <authorList>
            <person name="Kawai M."/>
            <person name="Futagami T."/>
            <person name="Toyoda A."/>
            <person name="Takaki Y."/>
            <person name="Nishi S."/>
            <person name="Hori S."/>
            <person name="Arai W."/>
            <person name="Tsubouchi T."/>
            <person name="Morono Y."/>
            <person name="Uchiyama I."/>
            <person name="Ito T."/>
            <person name="Fujiyama A."/>
            <person name="Inagaki F."/>
            <person name="Takami H."/>
        </authorList>
    </citation>
    <scope>NUCLEOTIDE SEQUENCE</scope>
    <source>
        <strain evidence="1">Expedition CK06-06</strain>
    </source>
</reference>
<organism evidence="1">
    <name type="scientific">marine sediment metagenome</name>
    <dbReference type="NCBI Taxonomy" id="412755"/>
    <lineage>
        <taxon>unclassified sequences</taxon>
        <taxon>metagenomes</taxon>
        <taxon>ecological metagenomes</taxon>
    </lineage>
</organism>
<protein>
    <submittedName>
        <fullName evidence="1">Uncharacterized protein</fullName>
    </submittedName>
</protein>
<proteinExistence type="predicted"/>
<comment type="caution">
    <text evidence="1">The sequence shown here is derived from an EMBL/GenBank/DDBJ whole genome shotgun (WGS) entry which is preliminary data.</text>
</comment>